<keyword evidence="2" id="KW-1185">Reference proteome</keyword>
<organism evidence="1 2">
    <name type="scientific">Priestia koreensis</name>
    <dbReference type="NCBI Taxonomy" id="284581"/>
    <lineage>
        <taxon>Bacteria</taxon>
        <taxon>Bacillati</taxon>
        <taxon>Bacillota</taxon>
        <taxon>Bacilli</taxon>
        <taxon>Bacillales</taxon>
        <taxon>Bacillaceae</taxon>
        <taxon>Priestia</taxon>
    </lineage>
</organism>
<evidence type="ECO:0000313" key="2">
    <source>
        <dbReference type="Proteomes" id="UP000037558"/>
    </source>
</evidence>
<dbReference type="RefSeq" id="WP_053401405.1">
    <property type="nucleotide sequence ID" value="NZ_JAUBKI010000035.1"/>
</dbReference>
<gene>
    <name evidence="1" type="ORF">AMD01_10790</name>
</gene>
<protein>
    <submittedName>
        <fullName evidence="1">Uncharacterized protein</fullName>
    </submittedName>
</protein>
<dbReference type="AlphaFoldDB" id="A0A0M0L5G8"/>
<sequence>MSVPTPTFFIGSIRINSVEGASSVNFGNNWLTDFTSYKKHNQGLGNISGDHNDIQGLRSLLNDSDIIDMINDPDEQAVPEWLRTILAERFAEDDDSTGT</sequence>
<dbReference type="PATRIC" id="fig|284581.3.peg.2258"/>
<proteinExistence type="predicted"/>
<dbReference type="Proteomes" id="UP000037558">
    <property type="component" value="Unassembled WGS sequence"/>
</dbReference>
<comment type="caution">
    <text evidence="1">The sequence shown here is derived from an EMBL/GenBank/DDBJ whole genome shotgun (WGS) entry which is preliminary data.</text>
</comment>
<evidence type="ECO:0000313" key="1">
    <source>
        <dbReference type="EMBL" id="KOO46325.1"/>
    </source>
</evidence>
<accession>A0A0M0L5G8</accession>
<dbReference type="OrthoDB" id="2376915at2"/>
<reference evidence="2" key="1">
    <citation type="submission" date="2015-08" db="EMBL/GenBank/DDBJ databases">
        <title>Fjat-14210 dsm16467.</title>
        <authorList>
            <person name="Liu B."/>
            <person name="Wang J."/>
            <person name="Zhu Y."/>
            <person name="Liu G."/>
            <person name="Chen Q."/>
            <person name="Chen Z."/>
            <person name="Lan J."/>
            <person name="Che J."/>
            <person name="Ge C."/>
            <person name="Shi H."/>
            <person name="Pan Z."/>
            <person name="Liu X."/>
        </authorList>
    </citation>
    <scope>NUCLEOTIDE SEQUENCE [LARGE SCALE GENOMIC DNA]</scope>
    <source>
        <strain evidence="2">DSM 16467</strain>
    </source>
</reference>
<dbReference type="EMBL" id="LILC01000013">
    <property type="protein sequence ID" value="KOO46325.1"/>
    <property type="molecule type" value="Genomic_DNA"/>
</dbReference>
<dbReference type="STRING" id="284581.AMD01_10790"/>
<name>A0A0M0L5G8_9BACI</name>